<dbReference type="InterPro" id="IPR013497">
    <property type="entry name" value="Topo_IA_cen"/>
</dbReference>
<name>A0A1L9NWM9_9RHOB</name>
<feature type="compositionally biased region" description="Basic residues" evidence="11">
    <location>
        <begin position="695"/>
        <end position="705"/>
    </location>
</feature>
<comment type="caution">
    <text evidence="14">The sequence shown here is derived from an EMBL/GenBank/DDBJ whole genome shotgun (WGS) entry which is preliminary data.</text>
</comment>
<dbReference type="PROSITE" id="PS50880">
    <property type="entry name" value="TOPRIM"/>
    <property type="match status" value="1"/>
</dbReference>
<dbReference type="PANTHER" id="PTHR11390:SF21">
    <property type="entry name" value="DNA TOPOISOMERASE 3-ALPHA"/>
    <property type="match status" value="1"/>
</dbReference>
<dbReference type="Gene3D" id="2.70.20.10">
    <property type="entry name" value="Topoisomerase I, domain 3"/>
    <property type="match status" value="1"/>
</dbReference>
<keyword evidence="6 14" id="KW-0413">Isomerase</keyword>
<dbReference type="OrthoDB" id="9803554at2"/>
<dbReference type="SMART" id="SM00437">
    <property type="entry name" value="TOP1Ac"/>
    <property type="match status" value="1"/>
</dbReference>
<dbReference type="EMBL" id="MLCB01000135">
    <property type="protein sequence ID" value="OJI93677.1"/>
    <property type="molecule type" value="Genomic_DNA"/>
</dbReference>
<dbReference type="InterPro" id="IPR023405">
    <property type="entry name" value="Topo_IA_core_domain"/>
</dbReference>
<evidence type="ECO:0000256" key="1">
    <source>
        <dbReference type="ARBA" id="ARBA00000213"/>
    </source>
</evidence>
<evidence type="ECO:0000256" key="9">
    <source>
        <dbReference type="ARBA" id="ARBA00032235"/>
    </source>
</evidence>
<sequence length="718" mass="79433">MGGSIVIAEKPSQARNLREALGNRYGRILSARGHIFKLAEPAEVNDAWKKWSYEVLRPEAGFYPLRPDNSHGKDKLIAEIKAALKEADRVIIATDCDREGQAIGENILRYFKFKGEVLRAMFSAEDPASLRQSFETLKPNEHFRPLYAAAVARAQSDQIANLTATRAVTIALKPHGMKGAIGIGRVKTPTMGIVCAREREIRGFEPRPYFDLWVDVSDGKEVLRLKHFPAHEARVFDQDLAQRIIASFDPWKGPLQVTFEKKKQPPPRLMDLPLLQQRAARWGWSAQKTLDVAQKLYETHKVTTYPRAETKYLPEAEKQNAQAMLDGLRELPFVKVAYRTPTYRMGKRGCFSDEGLAGASHHAIIPNFKTRDKWARVLRAMAGDERRLFELIALSYTAAIGPDRLYDRTEISLMAGQRKFAASGIVERQPGWREALGADPDASKKSDAEAAAILPPWKDRQIVDAVKAGADKKTTKPPARFNEGTLIKAMQEAWKYARDPKTAERLKGAAGIGTPATRASILEGLKTQNLFEVIDKHLAPSTLALAIYDVLLKEAPEILDPAATAEMELALDGILKGEQDPRTVVDTIVARAAALAAKMEQRGQSGTKLDIDFTAKPSPKMLQAARAKAKRMGTRLPNGATTDRKICSEFLGPRPQGNGPSDAQLAFARKIANDANVDLPDAILGDRAALSAFIKKNKGKLPKRGAKSEGIKDKHDRR</sequence>
<gene>
    <name evidence="14" type="primary">topB</name>
    <name evidence="14" type="ORF">PFRI_20590</name>
</gene>
<feature type="compositionally biased region" description="Basic and acidic residues" evidence="11">
    <location>
        <begin position="706"/>
        <end position="718"/>
    </location>
</feature>
<dbReference type="Proteomes" id="UP000184514">
    <property type="component" value="Unassembled WGS sequence"/>
</dbReference>
<dbReference type="InterPro" id="IPR003602">
    <property type="entry name" value="Topo_IA_DNA-bd_dom"/>
</dbReference>
<dbReference type="GO" id="GO:0006265">
    <property type="term" value="P:DNA topological change"/>
    <property type="evidence" value="ECO:0007669"/>
    <property type="project" value="InterPro"/>
</dbReference>
<dbReference type="CDD" id="cd01028">
    <property type="entry name" value="TOPRIM_TopoIA"/>
    <property type="match status" value="1"/>
</dbReference>
<evidence type="ECO:0000259" key="12">
    <source>
        <dbReference type="PROSITE" id="PS50880"/>
    </source>
</evidence>
<evidence type="ECO:0000313" key="15">
    <source>
        <dbReference type="Proteomes" id="UP000184514"/>
    </source>
</evidence>
<dbReference type="Gene3D" id="1.10.290.10">
    <property type="entry name" value="Topoisomerase I, domain 4"/>
    <property type="match status" value="1"/>
</dbReference>
<dbReference type="PROSITE" id="PS52039">
    <property type="entry name" value="TOPO_IA_2"/>
    <property type="match status" value="1"/>
</dbReference>
<dbReference type="EC" id="5.6.2.1" evidence="3"/>
<comment type="catalytic activity">
    <reaction evidence="1">
        <text>ATP-independent breakage of single-stranded DNA, followed by passage and rejoining.</text>
        <dbReference type="EC" id="5.6.2.1"/>
    </reaction>
</comment>
<evidence type="ECO:0000256" key="5">
    <source>
        <dbReference type="ARBA" id="ARBA00023125"/>
    </source>
</evidence>
<feature type="domain" description="Toprim" evidence="12">
    <location>
        <begin position="3"/>
        <end position="123"/>
    </location>
</feature>
<protein>
    <recommendedName>
        <fullName evidence="3">DNA topoisomerase</fullName>
        <ecNumber evidence="3">5.6.2.1</ecNumber>
    </recommendedName>
    <alternativeName>
        <fullName evidence="10">Omega-protein</fullName>
    </alternativeName>
    <alternativeName>
        <fullName evidence="9">Relaxing enzyme</fullName>
    </alternativeName>
    <alternativeName>
        <fullName evidence="7">Swivelase</fullName>
    </alternativeName>
    <alternativeName>
        <fullName evidence="8">Untwisting enzyme</fullName>
    </alternativeName>
</protein>
<feature type="domain" description="Topo IA-type catalytic" evidence="13">
    <location>
        <begin position="143"/>
        <end position="596"/>
    </location>
</feature>
<dbReference type="InterPro" id="IPR013825">
    <property type="entry name" value="Topo_IA_cen_sub2"/>
</dbReference>
<reference evidence="14 15" key="1">
    <citation type="submission" date="2016-10" db="EMBL/GenBank/DDBJ databases">
        <title>Genome sequence of Planktotalea frisia SH6-1.</title>
        <authorList>
            <person name="Poehlein A."/>
            <person name="Bakenhus I."/>
            <person name="Voget S."/>
            <person name="Brinkhoff T."/>
            <person name="Simon M."/>
        </authorList>
    </citation>
    <scope>NUCLEOTIDE SEQUENCE [LARGE SCALE GENOMIC DNA]</scope>
    <source>
        <strain evidence="14 15">SH6-1</strain>
    </source>
</reference>
<dbReference type="SMART" id="SM00436">
    <property type="entry name" value="TOP1Bc"/>
    <property type="match status" value="1"/>
</dbReference>
<dbReference type="SUPFAM" id="SSF56712">
    <property type="entry name" value="Prokaryotic type I DNA topoisomerase"/>
    <property type="match status" value="1"/>
</dbReference>
<evidence type="ECO:0000313" key="14">
    <source>
        <dbReference type="EMBL" id="OJI93677.1"/>
    </source>
</evidence>
<evidence type="ECO:0000256" key="6">
    <source>
        <dbReference type="ARBA" id="ARBA00023235"/>
    </source>
</evidence>
<dbReference type="InterPro" id="IPR006171">
    <property type="entry name" value="TOPRIM_dom"/>
</dbReference>
<evidence type="ECO:0000256" key="7">
    <source>
        <dbReference type="ARBA" id="ARBA00030003"/>
    </source>
</evidence>
<dbReference type="InterPro" id="IPR013826">
    <property type="entry name" value="Topo_IA_cen_sub3"/>
</dbReference>
<dbReference type="Pfam" id="PF01751">
    <property type="entry name" value="Toprim"/>
    <property type="match status" value="1"/>
</dbReference>
<dbReference type="GO" id="GO:0043597">
    <property type="term" value="C:cytoplasmic replication fork"/>
    <property type="evidence" value="ECO:0007669"/>
    <property type="project" value="TreeGrafter"/>
</dbReference>
<dbReference type="InterPro" id="IPR000380">
    <property type="entry name" value="Topo_IA"/>
</dbReference>
<evidence type="ECO:0000256" key="10">
    <source>
        <dbReference type="ARBA" id="ARBA00032877"/>
    </source>
</evidence>
<dbReference type="AlphaFoldDB" id="A0A1L9NWM9"/>
<dbReference type="GO" id="GO:0003917">
    <property type="term" value="F:DNA topoisomerase type I (single strand cut, ATP-independent) activity"/>
    <property type="evidence" value="ECO:0007669"/>
    <property type="project" value="UniProtKB-EC"/>
</dbReference>
<dbReference type="STRING" id="696762.PFRI_20590"/>
<evidence type="ECO:0000256" key="3">
    <source>
        <dbReference type="ARBA" id="ARBA00012891"/>
    </source>
</evidence>
<evidence type="ECO:0000256" key="8">
    <source>
        <dbReference type="ARBA" id="ARBA00031985"/>
    </source>
</evidence>
<accession>A0A1L9NWM9</accession>
<dbReference type="GO" id="GO:0003677">
    <property type="term" value="F:DNA binding"/>
    <property type="evidence" value="ECO:0007669"/>
    <property type="project" value="UniProtKB-KW"/>
</dbReference>
<dbReference type="InterPro" id="IPR013824">
    <property type="entry name" value="Topo_IA_cen_sub1"/>
</dbReference>
<evidence type="ECO:0000256" key="11">
    <source>
        <dbReference type="SAM" id="MobiDB-lite"/>
    </source>
</evidence>
<dbReference type="InterPro" id="IPR003601">
    <property type="entry name" value="Topo_IA_2"/>
</dbReference>
<keyword evidence="4" id="KW-0799">Topoisomerase</keyword>
<dbReference type="RefSeq" id="WP_072630656.1">
    <property type="nucleotide sequence ID" value="NZ_MLCB01000135.1"/>
</dbReference>
<feature type="region of interest" description="Disordered" evidence="11">
    <location>
        <begin position="695"/>
        <end position="718"/>
    </location>
</feature>
<keyword evidence="5" id="KW-0238">DNA-binding</keyword>
<dbReference type="GO" id="GO:0006310">
    <property type="term" value="P:DNA recombination"/>
    <property type="evidence" value="ECO:0007669"/>
    <property type="project" value="TreeGrafter"/>
</dbReference>
<comment type="similarity">
    <text evidence="2">Belongs to the type IA topoisomerase family.</text>
</comment>
<dbReference type="GO" id="GO:0006281">
    <property type="term" value="P:DNA repair"/>
    <property type="evidence" value="ECO:0007669"/>
    <property type="project" value="TreeGrafter"/>
</dbReference>
<dbReference type="SMART" id="SM00493">
    <property type="entry name" value="TOPRIM"/>
    <property type="match status" value="1"/>
</dbReference>
<dbReference type="PRINTS" id="PR00417">
    <property type="entry name" value="PRTPISMRASEI"/>
</dbReference>
<keyword evidence="15" id="KW-1185">Reference proteome</keyword>
<proteinExistence type="inferred from homology"/>
<evidence type="ECO:0000256" key="4">
    <source>
        <dbReference type="ARBA" id="ARBA00023029"/>
    </source>
</evidence>
<dbReference type="Pfam" id="PF01131">
    <property type="entry name" value="Topoisom_bac"/>
    <property type="match status" value="1"/>
</dbReference>
<dbReference type="Gene3D" id="3.40.50.140">
    <property type="match status" value="1"/>
</dbReference>
<organism evidence="14 15">
    <name type="scientific">Planktotalea frisia</name>
    <dbReference type="NCBI Taxonomy" id="696762"/>
    <lineage>
        <taxon>Bacteria</taxon>
        <taxon>Pseudomonadati</taxon>
        <taxon>Pseudomonadota</taxon>
        <taxon>Alphaproteobacteria</taxon>
        <taxon>Rhodobacterales</taxon>
        <taxon>Paracoccaceae</taxon>
        <taxon>Planktotalea</taxon>
    </lineage>
</organism>
<dbReference type="Gene3D" id="1.10.460.10">
    <property type="entry name" value="Topoisomerase I, domain 2"/>
    <property type="match status" value="1"/>
</dbReference>
<evidence type="ECO:0000256" key="2">
    <source>
        <dbReference type="ARBA" id="ARBA00009446"/>
    </source>
</evidence>
<evidence type="ECO:0000259" key="13">
    <source>
        <dbReference type="PROSITE" id="PS52039"/>
    </source>
</evidence>
<dbReference type="PANTHER" id="PTHR11390">
    <property type="entry name" value="PROKARYOTIC DNA TOPOISOMERASE"/>
    <property type="match status" value="1"/>
</dbReference>